<accession>A0A2P5EFZ9</accession>
<dbReference type="OrthoDB" id="10555163at2759"/>
<dbReference type="Proteomes" id="UP000237000">
    <property type="component" value="Unassembled WGS sequence"/>
</dbReference>
<evidence type="ECO:0000313" key="1">
    <source>
        <dbReference type="EMBL" id="PON84434.1"/>
    </source>
</evidence>
<reference evidence="2" key="1">
    <citation type="submission" date="2016-06" db="EMBL/GenBank/DDBJ databases">
        <title>Parallel loss of symbiosis genes in relatives of nitrogen-fixing non-legume Parasponia.</title>
        <authorList>
            <person name="Van Velzen R."/>
            <person name="Holmer R."/>
            <person name="Bu F."/>
            <person name="Rutten L."/>
            <person name="Van Zeijl A."/>
            <person name="Liu W."/>
            <person name="Santuari L."/>
            <person name="Cao Q."/>
            <person name="Sharma T."/>
            <person name="Shen D."/>
            <person name="Roswanjaya Y."/>
            <person name="Wardhani T."/>
            <person name="Kalhor M.S."/>
            <person name="Jansen J."/>
            <person name="Van den Hoogen J."/>
            <person name="Gungor B."/>
            <person name="Hartog M."/>
            <person name="Hontelez J."/>
            <person name="Verver J."/>
            <person name="Yang W.-C."/>
            <person name="Schijlen E."/>
            <person name="Repin R."/>
            <person name="Schilthuizen M."/>
            <person name="Schranz E."/>
            <person name="Heidstra R."/>
            <person name="Miyata K."/>
            <person name="Fedorova E."/>
            <person name="Kohlen W."/>
            <person name="Bisseling T."/>
            <person name="Smit S."/>
            <person name="Geurts R."/>
        </authorList>
    </citation>
    <scope>NUCLEOTIDE SEQUENCE [LARGE SCALE GENOMIC DNA]</scope>
    <source>
        <strain evidence="2">cv. RG33-2</strain>
    </source>
</reference>
<name>A0A2P5EFZ9_TREOI</name>
<sequence length="107" mass="11998">MGLLKDLILEAHVKVIAIKIGKLLKVDKRLMGVFFASEYVRTKVEVQENVEEIIPPVEMEEASDIFPNGCLSVILSDNKGNLVILRSNVQKSDKLRGCRVCLSLLQF</sequence>
<protein>
    <submittedName>
        <fullName evidence="1">Uncharacterized protein</fullName>
    </submittedName>
</protein>
<dbReference type="EMBL" id="JXTC01000162">
    <property type="protein sequence ID" value="PON84434.1"/>
    <property type="molecule type" value="Genomic_DNA"/>
</dbReference>
<organism evidence="1 2">
    <name type="scientific">Trema orientale</name>
    <name type="common">Charcoal tree</name>
    <name type="synonym">Celtis orientalis</name>
    <dbReference type="NCBI Taxonomy" id="63057"/>
    <lineage>
        <taxon>Eukaryota</taxon>
        <taxon>Viridiplantae</taxon>
        <taxon>Streptophyta</taxon>
        <taxon>Embryophyta</taxon>
        <taxon>Tracheophyta</taxon>
        <taxon>Spermatophyta</taxon>
        <taxon>Magnoliopsida</taxon>
        <taxon>eudicotyledons</taxon>
        <taxon>Gunneridae</taxon>
        <taxon>Pentapetalae</taxon>
        <taxon>rosids</taxon>
        <taxon>fabids</taxon>
        <taxon>Rosales</taxon>
        <taxon>Cannabaceae</taxon>
        <taxon>Trema</taxon>
    </lineage>
</organism>
<gene>
    <name evidence="1" type="ORF">TorRG33x02_197670</name>
</gene>
<dbReference type="InParanoid" id="A0A2P5EFZ9"/>
<proteinExistence type="predicted"/>
<evidence type="ECO:0000313" key="2">
    <source>
        <dbReference type="Proteomes" id="UP000237000"/>
    </source>
</evidence>
<comment type="caution">
    <text evidence="1">The sequence shown here is derived from an EMBL/GenBank/DDBJ whole genome shotgun (WGS) entry which is preliminary data.</text>
</comment>
<dbReference type="AlphaFoldDB" id="A0A2P5EFZ9"/>
<keyword evidence="2" id="KW-1185">Reference proteome</keyword>